<dbReference type="FunFam" id="1.10.441.10:FF:000001">
    <property type="entry name" value="Mannose-6-phosphate isomerase"/>
    <property type="match status" value="1"/>
</dbReference>
<evidence type="ECO:0000259" key="13">
    <source>
        <dbReference type="Pfam" id="PF20511"/>
    </source>
</evidence>
<evidence type="ECO:0000256" key="7">
    <source>
        <dbReference type="ARBA" id="ARBA00023235"/>
    </source>
</evidence>
<evidence type="ECO:0000256" key="9">
    <source>
        <dbReference type="PIRSR" id="PIRSR001480-2"/>
    </source>
</evidence>
<evidence type="ECO:0000256" key="2">
    <source>
        <dbReference type="ARBA" id="ARBA00004666"/>
    </source>
</evidence>
<evidence type="ECO:0000259" key="12">
    <source>
        <dbReference type="Pfam" id="PF01238"/>
    </source>
</evidence>
<dbReference type="EC" id="5.3.1.8" evidence="4 10"/>
<dbReference type="InterPro" id="IPR018050">
    <property type="entry name" value="Pmannose_isomerase-type1_CS"/>
</dbReference>
<comment type="cofactor">
    <cofactor evidence="9 10">
        <name>Zn(2+)</name>
        <dbReference type="ChEBI" id="CHEBI:29105"/>
    </cofactor>
    <text evidence="9 10">Binds 1 zinc ion per subunit.</text>
</comment>
<comment type="catalytic activity">
    <reaction evidence="1 10">
        <text>D-mannose 6-phosphate = D-fructose 6-phosphate</text>
        <dbReference type="Rhea" id="RHEA:12356"/>
        <dbReference type="ChEBI" id="CHEBI:58735"/>
        <dbReference type="ChEBI" id="CHEBI:61527"/>
        <dbReference type="EC" id="5.3.1.8"/>
    </reaction>
</comment>
<organism evidence="15 16">
    <name type="scientific">Aristolochia fimbriata</name>
    <name type="common">White veined hardy Dutchman's pipe vine</name>
    <dbReference type="NCBI Taxonomy" id="158543"/>
    <lineage>
        <taxon>Eukaryota</taxon>
        <taxon>Viridiplantae</taxon>
        <taxon>Streptophyta</taxon>
        <taxon>Embryophyta</taxon>
        <taxon>Tracheophyta</taxon>
        <taxon>Spermatophyta</taxon>
        <taxon>Magnoliopsida</taxon>
        <taxon>Magnoliidae</taxon>
        <taxon>Piperales</taxon>
        <taxon>Aristolochiaceae</taxon>
        <taxon>Aristolochia</taxon>
    </lineage>
</organism>
<dbReference type="Pfam" id="PF20511">
    <property type="entry name" value="PMI_typeI_cat"/>
    <property type="match status" value="1"/>
</dbReference>
<dbReference type="InterPro" id="IPR016305">
    <property type="entry name" value="Mannose-6-P_Isomerase"/>
</dbReference>
<dbReference type="FunFam" id="2.60.120.10:FF:000044">
    <property type="entry name" value="Mannose-6-phosphate isomerase"/>
    <property type="match status" value="1"/>
</dbReference>
<evidence type="ECO:0000256" key="5">
    <source>
        <dbReference type="ARBA" id="ARBA00022723"/>
    </source>
</evidence>
<dbReference type="PANTHER" id="PTHR10309:SF0">
    <property type="entry name" value="MANNOSE-6-PHOSPHATE ISOMERASE"/>
    <property type="match status" value="1"/>
</dbReference>
<keyword evidence="6 9" id="KW-0862">Zinc</keyword>
<dbReference type="InterPro" id="IPR011051">
    <property type="entry name" value="RmlC_Cupin_sf"/>
</dbReference>
<evidence type="ECO:0000313" key="15">
    <source>
        <dbReference type="EMBL" id="KAG9450192.1"/>
    </source>
</evidence>
<keyword evidence="5 9" id="KW-0479">Metal-binding</keyword>
<dbReference type="EMBL" id="JAINDJ010000004">
    <property type="protein sequence ID" value="KAG9450192.1"/>
    <property type="molecule type" value="Genomic_DNA"/>
</dbReference>
<name>A0AAV7ERD5_ARIFI</name>
<feature type="binding site" evidence="9">
    <location>
        <position position="315"/>
    </location>
    <ligand>
        <name>Zn(2+)</name>
        <dbReference type="ChEBI" id="CHEBI:29105"/>
    </ligand>
</feature>
<evidence type="ECO:0000256" key="10">
    <source>
        <dbReference type="RuleBase" id="RU000611"/>
    </source>
</evidence>
<dbReference type="GO" id="GO:0010043">
    <property type="term" value="P:response to zinc ion"/>
    <property type="evidence" value="ECO:0007669"/>
    <property type="project" value="UniProtKB-ARBA"/>
</dbReference>
<dbReference type="Gene3D" id="2.60.120.10">
    <property type="entry name" value="Jelly Rolls"/>
    <property type="match status" value="2"/>
</dbReference>
<dbReference type="Gene3D" id="1.10.441.10">
    <property type="entry name" value="Phosphomannose Isomerase, domain 2"/>
    <property type="match status" value="1"/>
</dbReference>
<dbReference type="InterPro" id="IPR046458">
    <property type="entry name" value="PMI_typeI_hel"/>
</dbReference>
<keyword evidence="16" id="KW-1185">Reference proteome</keyword>
<feature type="domain" description="Phosphomannose isomerase type I catalytic" evidence="13">
    <location>
        <begin position="43"/>
        <end position="192"/>
    </location>
</feature>
<comment type="similarity">
    <text evidence="3 11">Belongs to the mannose-6-phosphate isomerase type 1 family.</text>
</comment>
<dbReference type="Proteomes" id="UP000825729">
    <property type="component" value="Unassembled WGS sequence"/>
</dbReference>
<evidence type="ECO:0000256" key="3">
    <source>
        <dbReference type="ARBA" id="ARBA00010772"/>
    </source>
</evidence>
<dbReference type="PRINTS" id="PR00714">
    <property type="entry name" value="MAN6PISMRASE"/>
</dbReference>
<evidence type="ECO:0000256" key="6">
    <source>
        <dbReference type="ARBA" id="ARBA00022833"/>
    </source>
</evidence>
<dbReference type="PIRSF" id="PIRSF001480">
    <property type="entry name" value="Mannose-6-phosphate_isomerase"/>
    <property type="match status" value="1"/>
</dbReference>
<dbReference type="GO" id="GO:0005829">
    <property type="term" value="C:cytosol"/>
    <property type="evidence" value="ECO:0007669"/>
    <property type="project" value="TreeGrafter"/>
</dbReference>
<accession>A0AAV7ERD5</accession>
<dbReference type="InterPro" id="IPR001250">
    <property type="entry name" value="Man6P_Isoase-1"/>
</dbReference>
<feature type="binding site" evidence="9">
    <location>
        <position position="151"/>
    </location>
    <ligand>
        <name>Zn(2+)</name>
        <dbReference type="ChEBI" id="CHEBI:29105"/>
    </ligand>
</feature>
<dbReference type="PANTHER" id="PTHR10309">
    <property type="entry name" value="MANNOSE-6-PHOSPHATE ISOMERASE"/>
    <property type="match status" value="1"/>
</dbReference>
<feature type="domain" description="Phosphomannose isomerase type I helical insertion" evidence="14">
    <location>
        <begin position="212"/>
        <end position="296"/>
    </location>
</feature>
<comment type="pathway">
    <text evidence="2">Nucleotide-sugar biosynthesis; GDP-alpha-D-mannose biosynthesis; alpha-D-mannose 1-phosphate from D-fructose 6-phosphate: step 1/2.</text>
</comment>
<dbReference type="AlphaFoldDB" id="A0AAV7ERD5"/>
<dbReference type="GO" id="GO:0033591">
    <property type="term" value="P:response to L-ascorbic acid"/>
    <property type="evidence" value="ECO:0007669"/>
    <property type="project" value="UniProtKB-ARBA"/>
</dbReference>
<feature type="active site" evidence="8">
    <location>
        <position position="334"/>
    </location>
</feature>
<sequence>MACVSDQKPSLINHPSTSTSISDFPNICEVGDQSSVSMKPPSLLRLRCSVQNYDWGQIGEESHVAKLFSRNSMEPIDAHKPYAELWMGTHDSGPSFVVDSGIGDQMGTAVSLKAWLRENPKALGEKVLDKWGGDLPFLFKVLSVAKALSIQAHPDKELARCLHKLHPTTYKDPNHKPEMALAITEFEALCGFVSVEELKSVLTSVPEIVELVGSTEEQFFNIKEQDGEDKVKSALQLIFTQLMSTSKDAVSEMVNKMKSRLDVEIKVRELTDKEKLVLRLEKQYPADVGVLAAFFLNYVHLKPGEALYLDANEPHAYIYGNCVECMATSDNVVRAGLTPKYRDVPTLCSMLTYKQGFPEILHGVPVNEFTRRYSPPFDEFEVDQCTLPSATSVEFPSTTGPSIFIVAAGEGSLQTSATEETIVQGDVFFIPAGTEFSIKAPFMGLLLYRAGVNSKFLI</sequence>
<feature type="binding site" evidence="9">
    <location>
        <position position="153"/>
    </location>
    <ligand>
        <name>Zn(2+)</name>
        <dbReference type="ChEBI" id="CHEBI:29105"/>
    </ligand>
</feature>
<dbReference type="Pfam" id="PF20512">
    <property type="entry name" value="PMI_typeI_hel"/>
    <property type="match status" value="1"/>
</dbReference>
<dbReference type="Pfam" id="PF01238">
    <property type="entry name" value="PMI_typeI_C"/>
    <property type="match status" value="1"/>
</dbReference>
<proteinExistence type="inferred from homology"/>
<feature type="domain" description="Phosphomannose isomerase type I C-terminal" evidence="12">
    <location>
        <begin position="373"/>
        <end position="416"/>
    </location>
</feature>
<evidence type="ECO:0000256" key="8">
    <source>
        <dbReference type="PIRSR" id="PIRSR001480-1"/>
    </source>
</evidence>
<dbReference type="InterPro" id="IPR046457">
    <property type="entry name" value="PMI_typeI_cat"/>
</dbReference>
<gene>
    <name evidence="15" type="ORF">H6P81_010157</name>
</gene>
<dbReference type="InterPro" id="IPR046456">
    <property type="entry name" value="PMI_typeI_C"/>
</dbReference>
<evidence type="ECO:0000256" key="11">
    <source>
        <dbReference type="RuleBase" id="RU004189"/>
    </source>
</evidence>
<evidence type="ECO:0000313" key="16">
    <source>
        <dbReference type="Proteomes" id="UP000825729"/>
    </source>
</evidence>
<dbReference type="GO" id="GO:0004476">
    <property type="term" value="F:mannose-6-phosphate isomerase activity"/>
    <property type="evidence" value="ECO:0007669"/>
    <property type="project" value="UniProtKB-EC"/>
</dbReference>
<dbReference type="GO" id="GO:0008270">
    <property type="term" value="F:zinc ion binding"/>
    <property type="evidence" value="ECO:0007669"/>
    <property type="project" value="InterPro"/>
</dbReference>
<dbReference type="GO" id="GO:0005975">
    <property type="term" value="P:carbohydrate metabolic process"/>
    <property type="evidence" value="ECO:0007669"/>
    <property type="project" value="InterPro"/>
</dbReference>
<dbReference type="CDD" id="cd07011">
    <property type="entry name" value="cupin_PMI_type_I_N"/>
    <property type="match status" value="1"/>
</dbReference>
<dbReference type="NCBIfam" id="TIGR00218">
    <property type="entry name" value="manA"/>
    <property type="match status" value="1"/>
</dbReference>
<comment type="caution">
    <text evidence="15">The sequence shown here is derived from an EMBL/GenBank/DDBJ whole genome shotgun (WGS) entry which is preliminary data.</text>
</comment>
<evidence type="ECO:0000256" key="4">
    <source>
        <dbReference type="ARBA" id="ARBA00011956"/>
    </source>
</evidence>
<dbReference type="SUPFAM" id="SSF51182">
    <property type="entry name" value="RmlC-like cupins"/>
    <property type="match status" value="1"/>
</dbReference>
<dbReference type="GO" id="GO:0046686">
    <property type="term" value="P:response to cadmium ion"/>
    <property type="evidence" value="ECO:0007669"/>
    <property type="project" value="UniProtKB-ARBA"/>
</dbReference>
<dbReference type="PROSITE" id="PS00966">
    <property type="entry name" value="PMI_I_2"/>
    <property type="match status" value="1"/>
</dbReference>
<reference evidence="15 16" key="1">
    <citation type="submission" date="2021-07" db="EMBL/GenBank/DDBJ databases">
        <title>The Aristolochia fimbriata genome: insights into angiosperm evolution, floral development and chemical biosynthesis.</title>
        <authorList>
            <person name="Jiao Y."/>
        </authorList>
    </citation>
    <scope>NUCLEOTIDE SEQUENCE [LARGE SCALE GENOMIC DNA]</scope>
    <source>
        <strain evidence="15">IBCAS-2021</strain>
        <tissue evidence="15">Leaf</tissue>
    </source>
</reference>
<dbReference type="PROSITE" id="PS00965">
    <property type="entry name" value="PMI_I_1"/>
    <property type="match status" value="1"/>
</dbReference>
<protein>
    <recommendedName>
        <fullName evidence="4 10">Mannose-6-phosphate isomerase</fullName>
        <ecNumber evidence="4 10">5.3.1.8</ecNumber>
    </recommendedName>
</protein>
<feature type="binding site" evidence="9">
    <location>
        <position position="178"/>
    </location>
    <ligand>
        <name>Zn(2+)</name>
        <dbReference type="ChEBI" id="CHEBI:29105"/>
    </ligand>
</feature>
<dbReference type="InterPro" id="IPR014710">
    <property type="entry name" value="RmlC-like_jellyroll"/>
</dbReference>
<dbReference type="GO" id="GO:0009298">
    <property type="term" value="P:GDP-mannose biosynthetic process"/>
    <property type="evidence" value="ECO:0007669"/>
    <property type="project" value="InterPro"/>
</dbReference>
<evidence type="ECO:0000256" key="1">
    <source>
        <dbReference type="ARBA" id="ARBA00000757"/>
    </source>
</evidence>
<evidence type="ECO:0000259" key="14">
    <source>
        <dbReference type="Pfam" id="PF20512"/>
    </source>
</evidence>
<keyword evidence="7 10" id="KW-0413">Isomerase</keyword>